<proteinExistence type="predicted"/>
<dbReference type="AlphaFoldDB" id="E9HG22"/>
<accession>E9HG22</accession>
<keyword evidence="2" id="KW-1185">Reference proteome</keyword>
<evidence type="ECO:0000313" key="2">
    <source>
        <dbReference type="Proteomes" id="UP000000305"/>
    </source>
</evidence>
<dbReference type="Proteomes" id="UP000000305">
    <property type="component" value="Unassembled WGS sequence"/>
</dbReference>
<organism evidence="1 2">
    <name type="scientific">Daphnia pulex</name>
    <name type="common">Water flea</name>
    <dbReference type="NCBI Taxonomy" id="6669"/>
    <lineage>
        <taxon>Eukaryota</taxon>
        <taxon>Metazoa</taxon>
        <taxon>Ecdysozoa</taxon>
        <taxon>Arthropoda</taxon>
        <taxon>Crustacea</taxon>
        <taxon>Branchiopoda</taxon>
        <taxon>Diplostraca</taxon>
        <taxon>Cladocera</taxon>
        <taxon>Anomopoda</taxon>
        <taxon>Daphniidae</taxon>
        <taxon>Daphnia</taxon>
    </lineage>
</organism>
<dbReference type="InParanoid" id="E9HG22"/>
<name>E9HG22_DAPPU</name>
<dbReference type="HOGENOM" id="CLU_2592169_0_0_1"/>
<evidence type="ECO:0000313" key="1">
    <source>
        <dbReference type="EMBL" id="EFX69333.1"/>
    </source>
</evidence>
<sequence>MDQEYVYLEKGEYWCHLCDSIHHELGPFCFDNERLVYGTQYFSDDILPNSHVAILEVDAQNVNPSESDAEEIAMQVHIFY</sequence>
<gene>
    <name evidence="1" type="ORF">DAPPUDRAFT_329245</name>
</gene>
<dbReference type="EMBL" id="GL732638">
    <property type="protein sequence ID" value="EFX69333.1"/>
    <property type="molecule type" value="Genomic_DNA"/>
</dbReference>
<protein>
    <submittedName>
        <fullName evidence="1">Uncharacterized protein</fullName>
    </submittedName>
</protein>
<dbReference type="KEGG" id="dpx:DAPPUDRAFT_329245"/>
<reference evidence="1 2" key="1">
    <citation type="journal article" date="2011" name="Science">
        <title>The ecoresponsive genome of Daphnia pulex.</title>
        <authorList>
            <person name="Colbourne J.K."/>
            <person name="Pfrender M.E."/>
            <person name="Gilbert D."/>
            <person name="Thomas W.K."/>
            <person name="Tucker A."/>
            <person name="Oakley T.H."/>
            <person name="Tokishita S."/>
            <person name="Aerts A."/>
            <person name="Arnold G.J."/>
            <person name="Basu M.K."/>
            <person name="Bauer D.J."/>
            <person name="Caceres C.E."/>
            <person name="Carmel L."/>
            <person name="Casola C."/>
            <person name="Choi J.H."/>
            <person name="Detter J.C."/>
            <person name="Dong Q."/>
            <person name="Dusheyko S."/>
            <person name="Eads B.D."/>
            <person name="Frohlich T."/>
            <person name="Geiler-Samerotte K.A."/>
            <person name="Gerlach D."/>
            <person name="Hatcher P."/>
            <person name="Jogdeo S."/>
            <person name="Krijgsveld J."/>
            <person name="Kriventseva E.V."/>
            <person name="Kultz D."/>
            <person name="Laforsch C."/>
            <person name="Lindquist E."/>
            <person name="Lopez J."/>
            <person name="Manak J.R."/>
            <person name="Muller J."/>
            <person name="Pangilinan J."/>
            <person name="Patwardhan R.P."/>
            <person name="Pitluck S."/>
            <person name="Pritham E.J."/>
            <person name="Rechtsteiner A."/>
            <person name="Rho M."/>
            <person name="Rogozin I.B."/>
            <person name="Sakarya O."/>
            <person name="Salamov A."/>
            <person name="Schaack S."/>
            <person name="Shapiro H."/>
            <person name="Shiga Y."/>
            <person name="Skalitzky C."/>
            <person name="Smith Z."/>
            <person name="Souvorov A."/>
            <person name="Sung W."/>
            <person name="Tang Z."/>
            <person name="Tsuchiya D."/>
            <person name="Tu H."/>
            <person name="Vos H."/>
            <person name="Wang M."/>
            <person name="Wolf Y.I."/>
            <person name="Yamagata H."/>
            <person name="Yamada T."/>
            <person name="Ye Y."/>
            <person name="Shaw J.R."/>
            <person name="Andrews J."/>
            <person name="Crease T.J."/>
            <person name="Tang H."/>
            <person name="Lucas S.M."/>
            <person name="Robertson H.M."/>
            <person name="Bork P."/>
            <person name="Koonin E.V."/>
            <person name="Zdobnov E.M."/>
            <person name="Grigoriev I.V."/>
            <person name="Lynch M."/>
            <person name="Boore J.L."/>
        </authorList>
    </citation>
    <scope>NUCLEOTIDE SEQUENCE [LARGE SCALE GENOMIC DNA]</scope>
</reference>